<dbReference type="PANTHER" id="PTHR19375">
    <property type="entry name" value="HEAT SHOCK PROTEIN 70KDA"/>
    <property type="match status" value="1"/>
</dbReference>
<accession>A0ABQ0APS7</accession>
<proteinExistence type="inferred from homology"/>
<reference evidence="4 5" key="1">
    <citation type="submission" date="2024-04" db="EMBL/GenBank/DDBJ databases">
        <title>Draft genome sequence of Pseudophaeobacter arcticus NBRC 116598.</title>
        <authorList>
            <person name="Miyakawa T."/>
            <person name="Kusuya Y."/>
            <person name="Miura T."/>
        </authorList>
    </citation>
    <scope>NUCLEOTIDE SEQUENCE [LARGE SCALE GENOMIC DNA]</scope>
    <source>
        <strain evidence="4 5">SU-CL00105</strain>
    </source>
</reference>
<gene>
    <name evidence="4" type="ORF">NBRC116598_33060</name>
</gene>
<comment type="caution">
    <text evidence="4">The sequence shown here is derived from an EMBL/GenBank/DDBJ whole genome shotgun (WGS) entry which is preliminary data.</text>
</comment>
<comment type="similarity">
    <text evidence="1">Belongs to the heat shock protein 70 family.</text>
</comment>
<dbReference type="EMBL" id="BAABWU010000015">
    <property type="protein sequence ID" value="GAA6197861.1"/>
    <property type="molecule type" value="Genomic_DNA"/>
</dbReference>
<dbReference type="Pfam" id="PF00012">
    <property type="entry name" value="HSP70"/>
    <property type="match status" value="1"/>
</dbReference>
<dbReference type="PRINTS" id="PR00301">
    <property type="entry name" value="HEATSHOCK70"/>
</dbReference>
<dbReference type="Gene3D" id="3.30.420.40">
    <property type="match status" value="3"/>
</dbReference>
<dbReference type="PROSITE" id="PS00329">
    <property type="entry name" value="HSP70_2"/>
    <property type="match status" value="1"/>
</dbReference>
<dbReference type="InterPro" id="IPR043129">
    <property type="entry name" value="ATPase_NBD"/>
</dbReference>
<dbReference type="InterPro" id="IPR013126">
    <property type="entry name" value="Hsp_70_fam"/>
</dbReference>
<evidence type="ECO:0000313" key="5">
    <source>
        <dbReference type="Proteomes" id="UP001441944"/>
    </source>
</evidence>
<dbReference type="RefSeq" id="WP_353401641.1">
    <property type="nucleotide sequence ID" value="NZ_BAABWU010000015.1"/>
</dbReference>
<keyword evidence="3" id="KW-0067">ATP-binding</keyword>
<evidence type="ECO:0000256" key="1">
    <source>
        <dbReference type="ARBA" id="ARBA00007381"/>
    </source>
</evidence>
<dbReference type="Gene3D" id="3.90.640.10">
    <property type="entry name" value="Actin, Chain A, domain 4"/>
    <property type="match status" value="2"/>
</dbReference>
<evidence type="ECO:0000256" key="3">
    <source>
        <dbReference type="ARBA" id="ARBA00022840"/>
    </source>
</evidence>
<keyword evidence="2" id="KW-0547">Nucleotide-binding</keyword>
<evidence type="ECO:0000313" key="4">
    <source>
        <dbReference type="EMBL" id="GAA6197861.1"/>
    </source>
</evidence>
<keyword evidence="5" id="KW-1185">Reference proteome</keyword>
<name>A0ABQ0APS7_9RHOB</name>
<sequence length="425" mass="45759">MTATATCPNTLGIDFGTSNSAAGIAVGDRPWLVEMEPGETTLPTAVFFEPKRPMRIGRSATRALINGDEGRFMRALKSLLGTPLLREERRINGEVTNFIQIIARFLSEVKSRAEAATHQTFTHALSGRPVHFHSNDPARDAQAEVDLRDCYLAAGFEGVRFLYEPEAAVRSARPSAGLGLIVDIGGGTSDFTLFEQDATGATRILGSHGVRLGGTDFDRQISIDHVMPLLGRGSQIRNAFGKETLPAPNRLFNDLATWQMIPFLYAADSRRAARDLAKYAVEPQKLNRLVSVLEDELGHDLAFAVERGKIQTNGVSGASEDKGADPRIDLRILERGLSAPLSPDLMQQSLAKMMTQIAESAAETLEAADVAPTRIDRLVMVGGSSLLSSLETGLRQLCPNATVENRNAMTAVADGLALSAASAFT</sequence>
<dbReference type="Proteomes" id="UP001441944">
    <property type="component" value="Unassembled WGS sequence"/>
</dbReference>
<protein>
    <submittedName>
        <fullName evidence="4">Hsp70 family protein</fullName>
    </submittedName>
</protein>
<dbReference type="SUPFAM" id="SSF53067">
    <property type="entry name" value="Actin-like ATPase domain"/>
    <property type="match status" value="2"/>
</dbReference>
<organism evidence="4 5">
    <name type="scientific">Pseudophaeobacter arcticus</name>
    <dbReference type="NCBI Taxonomy" id="385492"/>
    <lineage>
        <taxon>Bacteria</taxon>
        <taxon>Pseudomonadati</taxon>
        <taxon>Pseudomonadota</taxon>
        <taxon>Alphaproteobacteria</taxon>
        <taxon>Rhodobacterales</taxon>
        <taxon>Paracoccaceae</taxon>
        <taxon>Pseudophaeobacter</taxon>
    </lineage>
</organism>
<evidence type="ECO:0000256" key="2">
    <source>
        <dbReference type="ARBA" id="ARBA00022741"/>
    </source>
</evidence>
<dbReference type="InterPro" id="IPR018181">
    <property type="entry name" value="Heat_shock_70_CS"/>
</dbReference>